<dbReference type="AlphaFoldDB" id="A0A0E3V9W2"/>
<dbReference type="EMBL" id="CP010429">
    <property type="protein sequence ID" value="AKD57521.1"/>
    <property type="molecule type" value="Genomic_DNA"/>
</dbReference>
<accession>A0A0E3V9W2</accession>
<sequence>MKSQKIEEMSNEALLKHKKTTELATGMLAGALSILLVMTVFLTIKKGLHATSISLGVIPFAFMPILIINWNNLKAIKKELNSRQNVV</sequence>
<proteinExistence type="predicted"/>
<name>A0A0E3V9W2_9BACT</name>
<organism evidence="2 3">
    <name type="scientific">Spirosoma radiotolerans</name>
    <dbReference type="NCBI Taxonomy" id="1379870"/>
    <lineage>
        <taxon>Bacteria</taxon>
        <taxon>Pseudomonadati</taxon>
        <taxon>Bacteroidota</taxon>
        <taxon>Cytophagia</taxon>
        <taxon>Cytophagales</taxon>
        <taxon>Cytophagaceae</taxon>
        <taxon>Spirosoma</taxon>
    </lineage>
</organism>
<protein>
    <submittedName>
        <fullName evidence="2">Redox-active disulfide protein 2</fullName>
    </submittedName>
</protein>
<keyword evidence="3" id="KW-1185">Reference proteome</keyword>
<keyword evidence="1" id="KW-0472">Membrane</keyword>
<gene>
    <name evidence="2" type="ORF">SD10_24110</name>
</gene>
<dbReference type="OrthoDB" id="712820at2"/>
<keyword evidence="1" id="KW-0812">Transmembrane</keyword>
<dbReference type="RefSeq" id="WP_046577429.1">
    <property type="nucleotide sequence ID" value="NZ_CP010429.1"/>
</dbReference>
<dbReference type="KEGG" id="srd:SD10_24110"/>
<reference evidence="2 3" key="1">
    <citation type="journal article" date="2014" name="Curr. Microbiol.">
        <title>Spirosoma radiotolerans sp. nov., a gamma-radiation-resistant bacterium isolated from gamma ray-irradiated soil.</title>
        <authorList>
            <person name="Lee J.J."/>
            <person name="Srinivasan S."/>
            <person name="Lim S."/>
            <person name="Joe M."/>
            <person name="Im S."/>
            <person name="Bae S.I."/>
            <person name="Park K.R."/>
            <person name="Han J.H."/>
            <person name="Park S.H."/>
            <person name="Joo B.M."/>
            <person name="Park S.J."/>
            <person name="Kim M.K."/>
        </authorList>
    </citation>
    <scope>NUCLEOTIDE SEQUENCE [LARGE SCALE GENOMIC DNA]</scope>
    <source>
        <strain evidence="2 3">DG5A</strain>
    </source>
</reference>
<evidence type="ECO:0000313" key="3">
    <source>
        <dbReference type="Proteomes" id="UP000033054"/>
    </source>
</evidence>
<feature type="transmembrane region" description="Helical" evidence="1">
    <location>
        <begin position="21"/>
        <end position="44"/>
    </location>
</feature>
<evidence type="ECO:0000256" key="1">
    <source>
        <dbReference type="SAM" id="Phobius"/>
    </source>
</evidence>
<keyword evidence="1" id="KW-1133">Transmembrane helix</keyword>
<feature type="transmembrane region" description="Helical" evidence="1">
    <location>
        <begin position="50"/>
        <end position="70"/>
    </location>
</feature>
<evidence type="ECO:0000313" key="2">
    <source>
        <dbReference type="EMBL" id="AKD57521.1"/>
    </source>
</evidence>
<dbReference type="Proteomes" id="UP000033054">
    <property type="component" value="Chromosome"/>
</dbReference>
<dbReference type="HOGENOM" id="CLU_190766_0_0_10"/>
<dbReference type="PATRIC" id="fig|1379870.5.peg.5215"/>